<dbReference type="PANTHER" id="PTHR30069:SF29">
    <property type="entry name" value="HEMOGLOBIN AND HEMOGLOBIN-HAPTOGLOBIN-BINDING PROTEIN 1-RELATED"/>
    <property type="match status" value="1"/>
</dbReference>
<evidence type="ECO:0000256" key="5">
    <source>
        <dbReference type="ARBA" id="ARBA00022729"/>
    </source>
</evidence>
<evidence type="ECO:0000259" key="10">
    <source>
        <dbReference type="Pfam" id="PF07715"/>
    </source>
</evidence>
<dbReference type="GO" id="GO:0044718">
    <property type="term" value="P:siderophore transmembrane transport"/>
    <property type="evidence" value="ECO:0007669"/>
    <property type="project" value="TreeGrafter"/>
</dbReference>
<gene>
    <name evidence="11" type="ORF">JEM65_13355</name>
</gene>
<dbReference type="InterPro" id="IPR037066">
    <property type="entry name" value="Plug_dom_sf"/>
</dbReference>
<dbReference type="GO" id="GO:0015344">
    <property type="term" value="F:siderophore uptake transmembrane transporter activity"/>
    <property type="evidence" value="ECO:0007669"/>
    <property type="project" value="TreeGrafter"/>
</dbReference>
<dbReference type="Pfam" id="PF13715">
    <property type="entry name" value="CarbopepD_reg_2"/>
    <property type="match status" value="1"/>
</dbReference>
<dbReference type="SUPFAM" id="SSF56935">
    <property type="entry name" value="Porins"/>
    <property type="match status" value="1"/>
</dbReference>
<evidence type="ECO:0000256" key="6">
    <source>
        <dbReference type="ARBA" id="ARBA00023136"/>
    </source>
</evidence>
<dbReference type="Gene3D" id="2.60.40.1120">
    <property type="entry name" value="Carboxypeptidase-like, regulatory domain"/>
    <property type="match status" value="1"/>
</dbReference>
<dbReference type="PANTHER" id="PTHR30069">
    <property type="entry name" value="TONB-DEPENDENT OUTER MEMBRANE RECEPTOR"/>
    <property type="match status" value="1"/>
</dbReference>
<protein>
    <submittedName>
        <fullName evidence="11">SusC/RagA family TonB-linked outer membrane protein</fullName>
    </submittedName>
</protein>
<evidence type="ECO:0000256" key="2">
    <source>
        <dbReference type="ARBA" id="ARBA00022448"/>
    </source>
</evidence>
<dbReference type="PROSITE" id="PS52016">
    <property type="entry name" value="TONB_DEPENDENT_REC_3"/>
    <property type="match status" value="1"/>
</dbReference>
<dbReference type="InterPro" id="IPR012910">
    <property type="entry name" value="Plug_dom"/>
</dbReference>
<dbReference type="GO" id="GO:0009279">
    <property type="term" value="C:cell outer membrane"/>
    <property type="evidence" value="ECO:0007669"/>
    <property type="project" value="UniProtKB-SubCell"/>
</dbReference>
<dbReference type="AlphaFoldDB" id="A0A934NJM6"/>
<dbReference type="InterPro" id="IPR023996">
    <property type="entry name" value="TonB-dep_OMP_SusC/RagA"/>
</dbReference>
<dbReference type="Gene3D" id="2.170.130.10">
    <property type="entry name" value="TonB-dependent receptor, plug domain"/>
    <property type="match status" value="1"/>
</dbReference>
<dbReference type="InterPro" id="IPR036942">
    <property type="entry name" value="Beta-barrel_TonB_sf"/>
</dbReference>
<dbReference type="InterPro" id="IPR039426">
    <property type="entry name" value="TonB-dep_rcpt-like"/>
</dbReference>
<dbReference type="RefSeq" id="WP_199600356.1">
    <property type="nucleotide sequence ID" value="NZ_JAEHJZ010000032.1"/>
</dbReference>
<name>A0A934NJM6_9FLAO</name>
<feature type="signal peptide" evidence="9">
    <location>
        <begin position="1"/>
        <end position="29"/>
    </location>
</feature>
<evidence type="ECO:0000256" key="1">
    <source>
        <dbReference type="ARBA" id="ARBA00004571"/>
    </source>
</evidence>
<keyword evidence="3 8" id="KW-1134">Transmembrane beta strand</keyword>
<keyword evidence="4 8" id="KW-0812">Transmembrane</keyword>
<evidence type="ECO:0000256" key="9">
    <source>
        <dbReference type="SAM" id="SignalP"/>
    </source>
</evidence>
<accession>A0A934NJM6</accession>
<evidence type="ECO:0000256" key="3">
    <source>
        <dbReference type="ARBA" id="ARBA00022452"/>
    </source>
</evidence>
<reference evidence="11 12" key="1">
    <citation type="submission" date="2020-09" db="EMBL/GenBank/DDBJ databases">
        <title>Draft genome of Gelidibacter salicanalis PAMC21136.</title>
        <authorList>
            <person name="Park H."/>
        </authorList>
    </citation>
    <scope>NUCLEOTIDE SEQUENCE [LARGE SCALE GENOMIC DNA]</scope>
    <source>
        <strain evidence="11 12">PAMC21136</strain>
    </source>
</reference>
<keyword evidence="5 9" id="KW-0732">Signal</keyword>
<dbReference type="Gene3D" id="2.40.170.20">
    <property type="entry name" value="TonB-dependent receptor, beta-barrel domain"/>
    <property type="match status" value="1"/>
</dbReference>
<evidence type="ECO:0000256" key="7">
    <source>
        <dbReference type="ARBA" id="ARBA00023237"/>
    </source>
</evidence>
<evidence type="ECO:0000313" key="11">
    <source>
        <dbReference type="EMBL" id="MBJ7881624.1"/>
    </source>
</evidence>
<keyword evidence="6 8" id="KW-0472">Membrane</keyword>
<feature type="chain" id="PRO_5037872002" evidence="9">
    <location>
        <begin position="30"/>
        <end position="997"/>
    </location>
</feature>
<evidence type="ECO:0000256" key="4">
    <source>
        <dbReference type="ARBA" id="ARBA00022692"/>
    </source>
</evidence>
<keyword evidence="12" id="KW-1185">Reference proteome</keyword>
<dbReference type="NCBIfam" id="TIGR04056">
    <property type="entry name" value="OMP_RagA_SusC"/>
    <property type="match status" value="1"/>
</dbReference>
<dbReference type="InterPro" id="IPR008969">
    <property type="entry name" value="CarboxyPept-like_regulatory"/>
</dbReference>
<comment type="subcellular location">
    <subcellularLocation>
        <location evidence="1 8">Cell outer membrane</location>
        <topology evidence="1 8">Multi-pass membrane protein</topology>
    </subcellularLocation>
</comment>
<dbReference type="SUPFAM" id="SSF49464">
    <property type="entry name" value="Carboxypeptidase regulatory domain-like"/>
    <property type="match status" value="1"/>
</dbReference>
<keyword evidence="7 8" id="KW-0998">Cell outer membrane</keyword>
<dbReference type="EMBL" id="JAEHJZ010000032">
    <property type="protein sequence ID" value="MBJ7881624.1"/>
    <property type="molecule type" value="Genomic_DNA"/>
</dbReference>
<dbReference type="InterPro" id="IPR023997">
    <property type="entry name" value="TonB-dep_OMP_SusC/RagA_CS"/>
</dbReference>
<evidence type="ECO:0000256" key="8">
    <source>
        <dbReference type="PROSITE-ProRule" id="PRU01360"/>
    </source>
</evidence>
<keyword evidence="2 8" id="KW-0813">Transport</keyword>
<dbReference type="Proteomes" id="UP000662373">
    <property type="component" value="Unassembled WGS sequence"/>
</dbReference>
<comment type="similarity">
    <text evidence="8">Belongs to the TonB-dependent receptor family.</text>
</comment>
<dbReference type="NCBIfam" id="TIGR04057">
    <property type="entry name" value="SusC_RagA_signa"/>
    <property type="match status" value="1"/>
</dbReference>
<evidence type="ECO:0000313" key="12">
    <source>
        <dbReference type="Proteomes" id="UP000662373"/>
    </source>
</evidence>
<feature type="domain" description="TonB-dependent receptor plug" evidence="10">
    <location>
        <begin position="123"/>
        <end position="248"/>
    </location>
</feature>
<organism evidence="11 12">
    <name type="scientific">Gelidibacter salicanalis</name>
    <dbReference type="NCBI Taxonomy" id="291193"/>
    <lineage>
        <taxon>Bacteria</taxon>
        <taxon>Pseudomonadati</taxon>
        <taxon>Bacteroidota</taxon>
        <taxon>Flavobacteriia</taxon>
        <taxon>Flavobacteriales</taxon>
        <taxon>Flavobacteriaceae</taxon>
        <taxon>Gelidibacter</taxon>
    </lineage>
</organism>
<proteinExistence type="inferred from homology"/>
<comment type="caution">
    <text evidence="11">The sequence shown here is derived from an EMBL/GenBank/DDBJ whole genome shotgun (WGS) entry which is preliminary data.</text>
</comment>
<dbReference type="Pfam" id="PF07715">
    <property type="entry name" value="Plug"/>
    <property type="match status" value="1"/>
</dbReference>
<sequence>MTKNHTLCRRRRIYAGCLFFLSLSLTLSAQDLLVSGQVTDGQLPISGANVLIKNSNTGVVSDFDGRYTITARPTDSLQISYLGYTTLTIPIQNRSTINITLQEDATALGEVQINAGYYTTTDREKTGSIARVTAKDMETQPITNPLAALQGRMAGVNITQNSGIPGGGFNIQIRGINSLRSNGNAPLYIVNGVPYSSQSLGSSLTSSGLLASATSPLNSINPSDIESIEVLKDADATAIYGSRGANGVVLITTKSGTSEKTAFSLQAFTSLGKVSSKMEMMDTGQYLAMRREAYANDGITSYPVNAYDINGVWSQTKNTDWAKELIGGTAYIKNLRAGMSGGNQQTRFLLSGTYRTESTVFPGDDTYAQAAVQSSVSHRSINDRFKVDLTLNYASNKSNIQANDLTTQAYRLAPNAPALYNEDGSLNWENGTFENPLANGLGKYTNRSKNLIANAVLSYSLAPNLEFRTSLGYNDMDLKEARTWPSTVYNPVYGVTSSSSILTLNGGTRNSWIVEPQLHWKHTWQDHELEVLLGTTFQSESTEMRTQRGTGFSSNGLINSIGAAATVQILAEQLSEYRYQAVFGRVNYKFKDRYIANLTGRRDGSSRFGPKNRFANFGAIGAAWIFSREKFLEKSSFLSFGKLRGSYGTTGSDQIGDYQFLDTYSVSNNLYNGVAGLQPTRLFSPNFGWETNTKVELAAELGFLKDRITLSSAWYQNRSSNQLVGIPLPATTGFNNIQANLDAVILNRGLEMELRTLNIDKKALSWSTTANLTIPNNRLLRFDGLEGSTYANTYVIGEPVDIIKGYHFTGIDADSGIYQFEDYNGDGLITSADRQFISDVSPQWFGGLNNRIAYKNWELEVLFQFVRQDGRNYIYSSNLPGTMTNMPIEVLDHWPANGENAEIQRYTTGLNSKAFSAYFRYRTSNAAISDASYIRLKSLSLTYKIPKNLLGPVSGSIYLQGQNLWTLTNYKGADPENQSLTFLPPLRQLTMGTIFNF</sequence>